<organism evidence="3 4">
    <name type="scientific">Nonomuraea polychroma</name>
    <dbReference type="NCBI Taxonomy" id="46176"/>
    <lineage>
        <taxon>Bacteria</taxon>
        <taxon>Bacillati</taxon>
        <taxon>Actinomycetota</taxon>
        <taxon>Actinomycetes</taxon>
        <taxon>Streptosporangiales</taxon>
        <taxon>Streptosporangiaceae</taxon>
        <taxon>Nonomuraea</taxon>
    </lineage>
</organism>
<dbReference type="InterPro" id="IPR002201">
    <property type="entry name" value="Glyco_trans_9"/>
</dbReference>
<dbReference type="GO" id="GO:0005829">
    <property type="term" value="C:cytosol"/>
    <property type="evidence" value="ECO:0007669"/>
    <property type="project" value="TreeGrafter"/>
</dbReference>
<dbReference type="Proteomes" id="UP000284824">
    <property type="component" value="Unassembled WGS sequence"/>
</dbReference>
<dbReference type="GO" id="GO:0008713">
    <property type="term" value="F:ADP-heptose-lipopolysaccharide heptosyltransferase activity"/>
    <property type="evidence" value="ECO:0007669"/>
    <property type="project" value="TreeGrafter"/>
</dbReference>
<dbReference type="GO" id="GO:0009244">
    <property type="term" value="P:lipopolysaccharide core region biosynthetic process"/>
    <property type="evidence" value="ECO:0007669"/>
    <property type="project" value="TreeGrafter"/>
</dbReference>
<keyword evidence="1" id="KW-0328">Glycosyltransferase</keyword>
<protein>
    <submittedName>
        <fullName evidence="3">ADP-heptose:LPS heptosyltransferase</fullName>
    </submittedName>
</protein>
<evidence type="ECO:0000256" key="2">
    <source>
        <dbReference type="ARBA" id="ARBA00022679"/>
    </source>
</evidence>
<reference evidence="3 4" key="1">
    <citation type="submission" date="2019-01" db="EMBL/GenBank/DDBJ databases">
        <title>Sequencing the genomes of 1000 actinobacteria strains.</title>
        <authorList>
            <person name="Klenk H.-P."/>
        </authorList>
    </citation>
    <scope>NUCLEOTIDE SEQUENCE [LARGE SCALE GENOMIC DNA]</scope>
    <source>
        <strain evidence="3 4">DSM 43925</strain>
    </source>
</reference>
<dbReference type="InterPro" id="IPR051199">
    <property type="entry name" value="LPS_LOS_Heptosyltrfase"/>
</dbReference>
<gene>
    <name evidence="3" type="ORF">EDD27_8430</name>
</gene>
<name>A0A438MIH1_9ACTN</name>
<dbReference type="Gene3D" id="3.40.50.2000">
    <property type="entry name" value="Glycogen Phosphorylase B"/>
    <property type="match status" value="2"/>
</dbReference>
<dbReference type="EMBL" id="SAUN01000001">
    <property type="protein sequence ID" value="RVX45617.1"/>
    <property type="molecule type" value="Genomic_DNA"/>
</dbReference>
<dbReference type="SUPFAM" id="SSF53756">
    <property type="entry name" value="UDP-Glycosyltransferase/glycogen phosphorylase"/>
    <property type="match status" value="1"/>
</dbReference>
<sequence>MSWGSRAAMHGCSDLVDGVERIAVLRANAIGDFLLAVPALEALKRAYPGARLTLLGTDWHARFLTGRPGPVDDVVALPPISGVSTSERGHTAPAELCERLRERGFDLAVQIHGGGRFSNPFIRRLGARVTAGLRAPDAEGLDRWVPYTDYHHETLRFLQVVALVGGVADGLEPRLTVTGEDRDELARAFGEPPPGLVAVHPGANDPRRRWPVERFAAVADRLDRPIVITGTDKERDLVEGVVAAMRRPAVPVVGTLSLGGLAALYERCDLVIANDTGPRHLAAAVGTPTVAVYWCGNLINHGPLTRTRHRPLISWTTACPVCGAGGVDPRAERCPHDPSWVTDVSVGMVMEQVRDLLTVEGRCGHESSRGA</sequence>
<evidence type="ECO:0000313" key="4">
    <source>
        <dbReference type="Proteomes" id="UP000284824"/>
    </source>
</evidence>
<dbReference type="PANTHER" id="PTHR30160:SF1">
    <property type="entry name" value="LIPOPOLYSACCHARIDE 1,2-N-ACETYLGLUCOSAMINETRANSFERASE-RELATED"/>
    <property type="match status" value="1"/>
</dbReference>
<dbReference type="RefSeq" id="WP_241564532.1">
    <property type="nucleotide sequence ID" value="NZ_SAUN01000001.1"/>
</dbReference>
<dbReference type="AlphaFoldDB" id="A0A438MIH1"/>
<accession>A0A438MIH1</accession>
<evidence type="ECO:0000313" key="3">
    <source>
        <dbReference type="EMBL" id="RVX45617.1"/>
    </source>
</evidence>
<comment type="caution">
    <text evidence="3">The sequence shown here is derived from an EMBL/GenBank/DDBJ whole genome shotgun (WGS) entry which is preliminary data.</text>
</comment>
<keyword evidence="4" id="KW-1185">Reference proteome</keyword>
<evidence type="ECO:0000256" key="1">
    <source>
        <dbReference type="ARBA" id="ARBA00022676"/>
    </source>
</evidence>
<proteinExistence type="predicted"/>
<dbReference type="PANTHER" id="PTHR30160">
    <property type="entry name" value="TETRAACYLDISACCHARIDE 4'-KINASE-RELATED"/>
    <property type="match status" value="1"/>
</dbReference>
<keyword evidence="2 3" id="KW-0808">Transferase</keyword>
<dbReference type="CDD" id="cd03789">
    <property type="entry name" value="GT9_LPS_heptosyltransferase"/>
    <property type="match status" value="1"/>
</dbReference>
<dbReference type="Pfam" id="PF01075">
    <property type="entry name" value="Glyco_transf_9"/>
    <property type="match status" value="1"/>
</dbReference>